<dbReference type="AlphaFoldDB" id="A0A0R2ACK2"/>
<comment type="subunit">
    <text evidence="5">Homodimer. The dihydroxyacetone kinase complex is composed of a homodimer of DhaM, a homodimer of DhaK and the subunit DhaL.</text>
</comment>
<dbReference type="GO" id="GO:0016020">
    <property type="term" value="C:membrane"/>
    <property type="evidence" value="ECO:0007669"/>
    <property type="project" value="InterPro"/>
</dbReference>
<dbReference type="EMBL" id="AYYP01000032">
    <property type="protein sequence ID" value="KRM64442.1"/>
    <property type="molecule type" value="Genomic_DNA"/>
</dbReference>
<protein>
    <recommendedName>
        <fullName evidence="3">phosphoenolpyruvate--glycerone phosphotransferase</fullName>
        <ecNumber evidence="3">2.7.1.121</ecNumber>
    </recommendedName>
</protein>
<evidence type="ECO:0000256" key="1">
    <source>
        <dbReference type="ARBA" id="ARBA00001113"/>
    </source>
</evidence>
<comment type="caution">
    <text evidence="7">The sequence shown here is derived from an EMBL/GenBank/DDBJ whole genome shotgun (WGS) entry which is preliminary data.</text>
</comment>
<evidence type="ECO:0000313" key="7">
    <source>
        <dbReference type="EMBL" id="KRM64442.1"/>
    </source>
</evidence>
<dbReference type="PANTHER" id="PTHR38594:SF1">
    <property type="entry name" value="PEP-DEPENDENT DIHYDROXYACETONE KINASE, PHOSPHORYL DONOR SUBUNIT DHAM"/>
    <property type="match status" value="1"/>
</dbReference>
<reference evidence="7 8" key="1">
    <citation type="journal article" date="2015" name="Genome Announc.">
        <title>Expanding the biotechnology potential of lactobacilli through comparative genomics of 213 strains and associated genera.</title>
        <authorList>
            <person name="Sun Z."/>
            <person name="Harris H.M."/>
            <person name="McCann A."/>
            <person name="Guo C."/>
            <person name="Argimon S."/>
            <person name="Zhang W."/>
            <person name="Yang X."/>
            <person name="Jeffery I.B."/>
            <person name="Cooney J.C."/>
            <person name="Kagawa T.F."/>
            <person name="Liu W."/>
            <person name="Song Y."/>
            <person name="Salvetti E."/>
            <person name="Wrobel A."/>
            <person name="Rasinkangas P."/>
            <person name="Parkhill J."/>
            <person name="Rea M.C."/>
            <person name="O'Sullivan O."/>
            <person name="Ritari J."/>
            <person name="Douillard F.P."/>
            <person name="Paul Ross R."/>
            <person name="Yang R."/>
            <person name="Briner A.E."/>
            <person name="Felis G.E."/>
            <person name="de Vos W.M."/>
            <person name="Barrangou R."/>
            <person name="Klaenhammer T.R."/>
            <person name="Caufield P.W."/>
            <person name="Cui Y."/>
            <person name="Zhang H."/>
            <person name="O'Toole P.W."/>
        </authorList>
    </citation>
    <scope>NUCLEOTIDE SEQUENCE [LARGE SCALE GENOMIC DNA]</scope>
    <source>
        <strain evidence="7 8">DSM 20509</strain>
    </source>
</reference>
<dbReference type="EC" id="2.7.1.121" evidence="3"/>
<gene>
    <name evidence="7" type="ORF">FC14_GL001900</name>
</gene>
<dbReference type="InterPro" id="IPR012844">
    <property type="entry name" value="DhaM_N"/>
</dbReference>
<accession>A0A0R2ACK2</accession>
<dbReference type="PANTHER" id="PTHR38594">
    <property type="entry name" value="PEP-DEPENDENT DIHYDROXYACETONE KINASE, PHOSPHORYL DONOR SUBUNIT DHAM"/>
    <property type="match status" value="1"/>
</dbReference>
<dbReference type="InterPro" id="IPR004701">
    <property type="entry name" value="PTS_EIIA_man-typ"/>
</dbReference>
<proteinExistence type="predicted"/>
<evidence type="ECO:0000256" key="5">
    <source>
        <dbReference type="ARBA" id="ARBA00046577"/>
    </source>
</evidence>
<dbReference type="Gene3D" id="3.40.50.510">
    <property type="entry name" value="Phosphotransferase system, mannose-type IIA component"/>
    <property type="match status" value="1"/>
</dbReference>
<dbReference type="SUPFAM" id="SSF53062">
    <property type="entry name" value="PTS system fructose IIA component-like"/>
    <property type="match status" value="1"/>
</dbReference>
<organism evidence="7 8">
    <name type="scientific">Ligilactobacillus agilis DSM 20509</name>
    <dbReference type="NCBI Taxonomy" id="1423718"/>
    <lineage>
        <taxon>Bacteria</taxon>
        <taxon>Bacillati</taxon>
        <taxon>Bacillota</taxon>
        <taxon>Bacilli</taxon>
        <taxon>Lactobacillales</taxon>
        <taxon>Lactobacillaceae</taxon>
        <taxon>Ligilactobacillus</taxon>
    </lineage>
</organism>
<keyword evidence="7" id="KW-0418">Kinase</keyword>
<dbReference type="GO" id="GO:0019563">
    <property type="term" value="P:glycerol catabolic process"/>
    <property type="evidence" value="ECO:0007669"/>
    <property type="project" value="InterPro"/>
</dbReference>
<dbReference type="PATRIC" id="fig|1423718.3.peg.1970"/>
<dbReference type="Pfam" id="PF03610">
    <property type="entry name" value="EIIA-man"/>
    <property type="match status" value="1"/>
</dbReference>
<dbReference type="InterPro" id="IPR039643">
    <property type="entry name" value="DhaM"/>
</dbReference>
<dbReference type="GO" id="GO:0009401">
    <property type="term" value="P:phosphoenolpyruvate-dependent sugar phosphotransferase system"/>
    <property type="evidence" value="ECO:0007669"/>
    <property type="project" value="InterPro"/>
</dbReference>
<dbReference type="GO" id="GO:0047324">
    <property type="term" value="F:phosphoenolpyruvate-glycerone phosphotransferase activity"/>
    <property type="evidence" value="ECO:0007669"/>
    <property type="project" value="UniProtKB-EC"/>
</dbReference>
<keyword evidence="4" id="KW-0808">Transferase</keyword>
<evidence type="ECO:0000259" key="6">
    <source>
        <dbReference type="PROSITE" id="PS51096"/>
    </source>
</evidence>
<evidence type="ECO:0000256" key="3">
    <source>
        <dbReference type="ARBA" id="ARBA00012095"/>
    </source>
</evidence>
<dbReference type="PROSITE" id="PS51096">
    <property type="entry name" value="PTS_EIIA_TYPE_4"/>
    <property type="match status" value="1"/>
</dbReference>
<dbReference type="NCBIfam" id="TIGR02364">
    <property type="entry name" value="dha_pts"/>
    <property type="match status" value="1"/>
</dbReference>
<dbReference type="OrthoDB" id="7065393at2"/>
<evidence type="ECO:0000256" key="4">
    <source>
        <dbReference type="ARBA" id="ARBA00022679"/>
    </source>
</evidence>
<dbReference type="Proteomes" id="UP000051008">
    <property type="component" value="Unassembled WGS sequence"/>
</dbReference>
<evidence type="ECO:0000256" key="2">
    <source>
        <dbReference type="ARBA" id="ARBA00002788"/>
    </source>
</evidence>
<feature type="domain" description="PTS EIIA type-4" evidence="6">
    <location>
        <begin position="2"/>
        <end position="125"/>
    </location>
</feature>
<dbReference type="GeneID" id="75138208"/>
<dbReference type="InterPro" id="IPR036662">
    <property type="entry name" value="PTS_EIIA_man-typ_sf"/>
</dbReference>
<comment type="function">
    <text evidence="2">Component of the dihydroxyacetone kinase complex, which is responsible for the phosphoenolpyruvate (PEP)-dependent phosphorylation of dihydroxyacetone. DhaM serves as the phosphoryl donor. Is phosphorylated by phosphoenolpyruvate in an EI- and HPr-dependent reaction, and a phosphorelay system on histidine residues finally leads to phosphoryl transfer to DhaL and dihydroxyacetone.</text>
</comment>
<keyword evidence="8" id="KW-1185">Reference proteome</keyword>
<name>A0A0R2ACK2_9LACO</name>
<evidence type="ECO:0000313" key="8">
    <source>
        <dbReference type="Proteomes" id="UP000051008"/>
    </source>
</evidence>
<dbReference type="RefSeq" id="WP_056976727.1">
    <property type="nucleotide sequence ID" value="NZ_AYYP01000032.1"/>
</dbReference>
<sequence length="125" mass="13497">MAYGILICSHVPEIAQGLPKLLKQVAKDISITYAGGTDENDIGTSMEKISEALTTNTADEILAFYDLGSARMNLDMAIEFSDKTIHVYDTALVESSYVAASLLQAGVELSTIEQQLKPLKIKGDD</sequence>
<comment type="catalytic activity">
    <reaction evidence="1">
        <text>dihydroxyacetone + phosphoenolpyruvate = dihydroxyacetone phosphate + pyruvate</text>
        <dbReference type="Rhea" id="RHEA:18381"/>
        <dbReference type="ChEBI" id="CHEBI:15361"/>
        <dbReference type="ChEBI" id="CHEBI:16016"/>
        <dbReference type="ChEBI" id="CHEBI:57642"/>
        <dbReference type="ChEBI" id="CHEBI:58702"/>
        <dbReference type="EC" id="2.7.1.121"/>
    </reaction>
</comment>